<evidence type="ECO:0000313" key="13">
    <source>
        <dbReference type="Proteomes" id="UP001652625"/>
    </source>
</evidence>
<evidence type="ECO:0000256" key="6">
    <source>
        <dbReference type="ARBA" id="ARBA00022801"/>
    </source>
</evidence>
<comment type="similarity">
    <text evidence="2">Belongs to the XPF family.</text>
</comment>
<keyword evidence="13" id="KW-1185">Reference proteome</keyword>
<comment type="subcellular location">
    <subcellularLocation>
        <location evidence="1">Nucleus</location>
    </subcellularLocation>
</comment>
<dbReference type="PANTHER" id="PTHR10150:SF0">
    <property type="entry name" value="DNA REPAIR ENDONUCLEASE XPF"/>
    <property type="match status" value="1"/>
</dbReference>
<dbReference type="GO" id="GO:1901255">
    <property type="term" value="P:nucleotide-excision repair involved in interstrand cross-link repair"/>
    <property type="evidence" value="ECO:0007669"/>
    <property type="project" value="TreeGrafter"/>
</dbReference>
<evidence type="ECO:0000256" key="10">
    <source>
        <dbReference type="ARBA" id="ARBA00072370"/>
    </source>
</evidence>
<dbReference type="Pfam" id="PF02732">
    <property type="entry name" value="ERCC4"/>
    <property type="match status" value="1"/>
</dbReference>
<keyword evidence="5" id="KW-0227">DNA damage</keyword>
<reference evidence="14" key="3">
    <citation type="journal article" date="2016" name="Biofouling">
        <title>Profiling of adhesive-related genes in the freshwater cnidarian Hydra magnipapillata by transcriptomics and proteomics.</title>
        <authorList>
            <person name="Rodrigues M."/>
            <person name="Ostermann T."/>
            <person name="Kremeser L."/>
            <person name="Lindner H."/>
            <person name="Beisel C."/>
            <person name="Berezikov E."/>
            <person name="Hobmayer B."/>
            <person name="Ladurner P."/>
        </authorList>
    </citation>
    <scope>NUCLEOTIDE SEQUENCE</scope>
</reference>
<dbReference type="InterPro" id="IPR047520">
    <property type="entry name" value="XPF_nuclease"/>
</dbReference>
<dbReference type="Gene3D" id="3.40.50.10130">
    <property type="match status" value="1"/>
</dbReference>
<evidence type="ECO:0000313" key="14">
    <source>
        <dbReference type="RefSeq" id="NP_001296586.1"/>
    </source>
</evidence>
<dbReference type="EMBL" id="HQ380893">
    <property type="protein sequence ID" value="ADQ08682.1"/>
    <property type="molecule type" value="mRNA"/>
</dbReference>
<dbReference type="KEGG" id="hmg:100208137"/>
<gene>
    <name evidence="12 14" type="primary">XPF</name>
    <name evidence="14" type="synonym">LOC100208137</name>
</gene>
<proteinExistence type="evidence at transcript level"/>
<keyword evidence="7" id="KW-0238">DNA-binding</keyword>
<reference evidence="12 14" key="2">
    <citation type="journal article" date="2013" name="PLoS ONE">
        <title>Conservation of the nucleotide excision repair pathway: characterization of hydra Xeroderma Pigmentosum group F homolog.</title>
        <authorList>
            <person name="Barve A."/>
            <person name="Ghaskadbi S."/>
            <person name="Ghaskadbi S."/>
        </authorList>
    </citation>
    <scope>NUCLEOTIDE SEQUENCE</scope>
    <source>
        <strain evidence="12">Ind-Pune</strain>
    </source>
</reference>
<evidence type="ECO:0000256" key="1">
    <source>
        <dbReference type="ARBA" id="ARBA00004123"/>
    </source>
</evidence>
<dbReference type="CDD" id="cd20078">
    <property type="entry name" value="XPF_nuclease_XPF_euk"/>
    <property type="match status" value="1"/>
</dbReference>
<reference evidence="12" key="1">
    <citation type="submission" date="2010-10" db="EMBL/GenBank/DDBJ databases">
        <authorList>
            <person name="Ghaskadbi S.M."/>
            <person name="Barve A.M."/>
            <person name="Ghaskadbi S.S."/>
        </authorList>
    </citation>
    <scope>NUCLEOTIDE SEQUENCE</scope>
    <source>
        <strain evidence="12">Ind-Pune</strain>
    </source>
</reference>
<protein>
    <recommendedName>
        <fullName evidence="10">DNA repair endonuclease XPF</fullName>
    </recommendedName>
</protein>
<dbReference type="SUPFAM" id="SSF52980">
    <property type="entry name" value="Restriction endonuclease-like"/>
    <property type="match status" value="1"/>
</dbReference>
<evidence type="ECO:0000256" key="8">
    <source>
        <dbReference type="ARBA" id="ARBA00023204"/>
    </source>
</evidence>
<feature type="domain" description="ERCC4" evidence="11">
    <location>
        <begin position="576"/>
        <end position="656"/>
    </location>
</feature>
<evidence type="ECO:0000256" key="9">
    <source>
        <dbReference type="ARBA" id="ARBA00023242"/>
    </source>
</evidence>
<evidence type="ECO:0000256" key="4">
    <source>
        <dbReference type="ARBA" id="ARBA00022759"/>
    </source>
</evidence>
<dbReference type="SMART" id="SM00891">
    <property type="entry name" value="ERCC4"/>
    <property type="match status" value="1"/>
</dbReference>
<keyword evidence="3" id="KW-0540">Nuclease</keyword>
<dbReference type="GeneID" id="100208137"/>
<accession>E5L9E3</accession>
<dbReference type="InterPro" id="IPR011335">
    <property type="entry name" value="Restrct_endonuc-II-like"/>
</dbReference>
<dbReference type="GO" id="GO:0000014">
    <property type="term" value="F:single-stranded DNA endodeoxyribonuclease activity"/>
    <property type="evidence" value="ECO:0007669"/>
    <property type="project" value="TreeGrafter"/>
</dbReference>
<evidence type="ECO:0000256" key="3">
    <source>
        <dbReference type="ARBA" id="ARBA00022722"/>
    </source>
</evidence>
<dbReference type="GO" id="GO:0003697">
    <property type="term" value="F:single-stranded DNA binding"/>
    <property type="evidence" value="ECO:0007669"/>
    <property type="project" value="TreeGrafter"/>
</dbReference>
<dbReference type="Proteomes" id="UP001652625">
    <property type="component" value="Chromosome 12"/>
</dbReference>
<dbReference type="SUPFAM" id="SSF47781">
    <property type="entry name" value="RuvA domain 2-like"/>
    <property type="match status" value="1"/>
</dbReference>
<keyword evidence="8" id="KW-0234">DNA repair</keyword>
<dbReference type="GO" id="GO:0003684">
    <property type="term" value="F:damaged DNA binding"/>
    <property type="evidence" value="ECO:0007669"/>
    <property type="project" value="TreeGrafter"/>
</dbReference>
<dbReference type="AlphaFoldDB" id="E5L9E3"/>
<dbReference type="FunFam" id="3.40.50.10130:FF:000002">
    <property type="entry name" value="DNA repair endonuclease XPF"/>
    <property type="match status" value="1"/>
</dbReference>
<dbReference type="InterPro" id="IPR006166">
    <property type="entry name" value="ERCC4_domain"/>
</dbReference>
<evidence type="ECO:0000259" key="11">
    <source>
        <dbReference type="SMART" id="SM00891"/>
    </source>
</evidence>
<keyword evidence="9" id="KW-0539">Nucleus</keyword>
<dbReference type="GO" id="GO:0000724">
    <property type="term" value="P:double-strand break repair via homologous recombination"/>
    <property type="evidence" value="ECO:0007669"/>
    <property type="project" value="TreeGrafter"/>
</dbReference>
<dbReference type="PANTHER" id="PTHR10150">
    <property type="entry name" value="DNA REPAIR ENDONUCLEASE XPF"/>
    <property type="match status" value="1"/>
</dbReference>
<evidence type="ECO:0000313" key="12">
    <source>
        <dbReference type="EMBL" id="ADQ08682.1"/>
    </source>
</evidence>
<name>E5L9E3_HYDVU</name>
<reference evidence="14" key="4">
    <citation type="submission" date="2025-05" db="UniProtKB">
        <authorList>
            <consortium name="RefSeq"/>
        </authorList>
    </citation>
    <scope>IDENTIFICATION</scope>
</reference>
<dbReference type="GO" id="GO:0000712">
    <property type="term" value="P:resolution of meiotic recombination intermediates"/>
    <property type="evidence" value="ECO:0007669"/>
    <property type="project" value="TreeGrafter"/>
</dbReference>
<evidence type="ECO:0000256" key="5">
    <source>
        <dbReference type="ARBA" id="ARBA00022763"/>
    </source>
</evidence>
<keyword evidence="6" id="KW-0378">Hydrolase</keyword>
<evidence type="ECO:0000256" key="7">
    <source>
        <dbReference type="ARBA" id="ARBA00023125"/>
    </source>
</evidence>
<dbReference type="RefSeq" id="NP_001296586.1">
    <property type="nucleotide sequence ID" value="NM_001309657.1"/>
</dbReference>
<dbReference type="Gene3D" id="1.10.150.20">
    <property type="entry name" value="5' to 3' exonuclease, C-terminal subdomain"/>
    <property type="match status" value="1"/>
</dbReference>
<sequence>MKDDGLLIIASGLDIDRILLKVIETFCKPENLVLVLNSFSEEQEFLIDELKSKGVSHLPNIITAEVTSQERNNLYLKGGVFFVTSRILVVDMLTKKIPIDYITGILVQRAHKVAETSHESFIMRMYRESNSDGFIKAFSDSPTSFLTEYCKVERVMKQLFLKKLYLRPRFHSDIATVFEESKIDVIEIGIVLTAYMKKIQLSLMELIEVSLKELKKSVEFLDTEDLTLENSLTNSFDKTLKIQLDPHWNKLNSKAKQLVADLKILRILLGYLTQYDCITFYKFLQSLSSNAQNKNSIWMFLDAANLVFQSAKARVYGCESSSSSLDSFEMSSVEVSPKWEALIEILNEIDNLNTSTDENKSDEKCRVLICAFDERTCYQLRQALCCGLRETMSQLYESTFPKKTSNTKKDKSKKKKSKLNNDILNNLDFETASSSYQKIDFLKESTIIIHPLSGSTDPYSLLRKLYELQPNYVVLYDAHIRFVRQLEIFKASMPEQPLHVYFLIYNGSVEEQRYLTNLRKEKESFELLIKQKAEMVVPEERDAKSSIAKSTLRQKPNELVTTRNAGGRENIQLNKKIIVDMREFRSELPSLIYKRGIDIVPVTLEVGDYILSPEMCVERKSITDLIGSLNNGRLYSQCLAMTRFYKKPILLIEFDEGKSFSLQGKKSLSNDVSFQNISSKLSLLIIHFPLLRIIWSQNPSLTAEIFEDLKSNTNEPDVDYAISVSADQTEPFNELLYNVVPLDVLQKFPGISFKNYKHVANKCKSLKDLINSSEDALVDIIGNSSYASKFYQFVNKEEDWESSLKKQTTSIKKTSK</sequence>
<evidence type="ECO:0000256" key="2">
    <source>
        <dbReference type="ARBA" id="ARBA00010015"/>
    </source>
</evidence>
<dbReference type="GO" id="GO:0000110">
    <property type="term" value="C:nucleotide-excision repair factor 1 complex"/>
    <property type="evidence" value="ECO:0007669"/>
    <property type="project" value="TreeGrafter"/>
</dbReference>
<organism evidence="12">
    <name type="scientific">Hydra vulgaris</name>
    <name type="common">Hydra</name>
    <name type="synonym">Hydra attenuata</name>
    <dbReference type="NCBI Taxonomy" id="6087"/>
    <lineage>
        <taxon>Eukaryota</taxon>
        <taxon>Metazoa</taxon>
        <taxon>Cnidaria</taxon>
        <taxon>Hydrozoa</taxon>
        <taxon>Hydroidolina</taxon>
        <taxon>Anthoathecata</taxon>
        <taxon>Aplanulata</taxon>
        <taxon>Hydridae</taxon>
        <taxon>Hydra</taxon>
    </lineage>
</organism>
<dbReference type="OrthoDB" id="6019266at2759"/>
<keyword evidence="4 12" id="KW-0255">Endonuclease</keyword>
<dbReference type="InterPro" id="IPR010994">
    <property type="entry name" value="RuvA_2-like"/>
</dbReference>